<evidence type="ECO:0000313" key="2">
    <source>
        <dbReference type="Proteomes" id="UP000199577"/>
    </source>
</evidence>
<dbReference type="AlphaFoldDB" id="A0A1I1DSN0"/>
<dbReference type="SUPFAM" id="SSF101898">
    <property type="entry name" value="NHL repeat"/>
    <property type="match status" value="1"/>
</dbReference>
<dbReference type="STRING" id="623281.SAMN05421747_10147"/>
<keyword evidence="2" id="KW-1185">Reference proteome</keyword>
<protein>
    <submittedName>
        <fullName evidence="1">Uncharacterized protein</fullName>
    </submittedName>
</protein>
<name>A0A1I1DSN0_9SPHI</name>
<dbReference type="OrthoDB" id="9798438at2"/>
<dbReference type="Proteomes" id="UP000199577">
    <property type="component" value="Unassembled WGS sequence"/>
</dbReference>
<evidence type="ECO:0000313" key="1">
    <source>
        <dbReference type="EMBL" id="SFB77817.1"/>
    </source>
</evidence>
<reference evidence="1 2" key="1">
    <citation type="submission" date="2016-10" db="EMBL/GenBank/DDBJ databases">
        <authorList>
            <person name="de Groot N.N."/>
        </authorList>
    </citation>
    <scope>NUCLEOTIDE SEQUENCE [LARGE SCALE GENOMIC DNA]</scope>
    <source>
        <strain evidence="1 2">DSM 22900</strain>
    </source>
</reference>
<dbReference type="RefSeq" id="WP_090969925.1">
    <property type="nucleotide sequence ID" value="NZ_FOLL01000001.1"/>
</dbReference>
<accession>A0A1I1DSN0</accession>
<proteinExistence type="predicted"/>
<sequence length="332" mass="36805">MHKRLVLYTLVASFNCLWIASCSKTGDDPGSTEPPVVQDGWADHIPFEAEYTPAMLQWTADYQESIAIGRHALEEASGIACSRKNPGMFWVHEDSGHSNILYLLDSDGKTAARYRIVGATNIDWEDIEIAVGPEAGEDYLYIADTGDNGETRGNYVVYRIVEPVFNESDRDAFITYNQAASQLEVIPVRYPDKSHDVEAMWVDPATLDIYLATKRDASSMLFVLPYSRYDNGDAMTVLAGTFGFREASAGSTDADGSRLIVRNRQQFFYWSRQGGESMVDMLAREPMLTTAAGEVQGEAVCFDAAGNYYSTSEMGNTTLPPPIFKYPLVNNP</sequence>
<gene>
    <name evidence="1" type="ORF">SAMN05421747_10147</name>
</gene>
<organism evidence="1 2">
    <name type="scientific">Parapedobacter composti</name>
    <dbReference type="NCBI Taxonomy" id="623281"/>
    <lineage>
        <taxon>Bacteria</taxon>
        <taxon>Pseudomonadati</taxon>
        <taxon>Bacteroidota</taxon>
        <taxon>Sphingobacteriia</taxon>
        <taxon>Sphingobacteriales</taxon>
        <taxon>Sphingobacteriaceae</taxon>
        <taxon>Parapedobacter</taxon>
    </lineage>
</organism>
<dbReference type="EMBL" id="FOLL01000001">
    <property type="protein sequence ID" value="SFB77817.1"/>
    <property type="molecule type" value="Genomic_DNA"/>
</dbReference>
<dbReference type="PROSITE" id="PS51257">
    <property type="entry name" value="PROKAR_LIPOPROTEIN"/>
    <property type="match status" value="1"/>
</dbReference>